<evidence type="ECO:0000313" key="1">
    <source>
        <dbReference type="EMBL" id="OXA53263.1"/>
    </source>
</evidence>
<name>A0A226E6N4_FOLCA</name>
<sequence length="223" mass="25476">MIAYRDCRADIAFPTLIQYHRQRERLGLVVVSNFTNSTTNHHRQPVLPGQLVRDMHDVATGWTKLSEKRGDIRQQEYYSDDDDNDDDDSAATLVQKFSPFGPQSPFYGSTYFFIMPIVAPTCSICIHSSPLSHTHYHQPNHHDCQLTLAGPVPPLSPLHIHQLTTLSVPQVSHNFANYVRLKNGIGHKRKQVSGKLRFKRKQWVKLEYLFISGLNLLTQSEKG</sequence>
<comment type="caution">
    <text evidence="1">The sequence shown here is derived from an EMBL/GenBank/DDBJ whole genome shotgun (WGS) entry which is preliminary data.</text>
</comment>
<dbReference type="Proteomes" id="UP000198287">
    <property type="component" value="Unassembled WGS sequence"/>
</dbReference>
<reference evidence="1 2" key="1">
    <citation type="submission" date="2015-12" db="EMBL/GenBank/DDBJ databases">
        <title>The genome of Folsomia candida.</title>
        <authorList>
            <person name="Faddeeva A."/>
            <person name="Derks M.F."/>
            <person name="Anvar Y."/>
            <person name="Smit S."/>
            <person name="Van Straalen N."/>
            <person name="Roelofs D."/>
        </authorList>
    </citation>
    <scope>NUCLEOTIDE SEQUENCE [LARGE SCALE GENOMIC DNA]</scope>
    <source>
        <strain evidence="1 2">VU population</strain>
        <tissue evidence="1">Whole body</tissue>
    </source>
</reference>
<organism evidence="1 2">
    <name type="scientific">Folsomia candida</name>
    <name type="common">Springtail</name>
    <dbReference type="NCBI Taxonomy" id="158441"/>
    <lineage>
        <taxon>Eukaryota</taxon>
        <taxon>Metazoa</taxon>
        <taxon>Ecdysozoa</taxon>
        <taxon>Arthropoda</taxon>
        <taxon>Hexapoda</taxon>
        <taxon>Collembola</taxon>
        <taxon>Entomobryomorpha</taxon>
        <taxon>Isotomoidea</taxon>
        <taxon>Isotomidae</taxon>
        <taxon>Proisotominae</taxon>
        <taxon>Folsomia</taxon>
    </lineage>
</organism>
<proteinExistence type="predicted"/>
<keyword evidence="2" id="KW-1185">Reference proteome</keyword>
<evidence type="ECO:0000313" key="2">
    <source>
        <dbReference type="Proteomes" id="UP000198287"/>
    </source>
</evidence>
<protein>
    <submittedName>
        <fullName evidence="1">Uncharacterized protein</fullName>
    </submittedName>
</protein>
<dbReference type="AlphaFoldDB" id="A0A226E6N4"/>
<gene>
    <name evidence="1" type="ORF">Fcan01_12689</name>
</gene>
<accession>A0A226E6N4</accession>
<dbReference type="EMBL" id="LNIX01000006">
    <property type="protein sequence ID" value="OXA53263.1"/>
    <property type="molecule type" value="Genomic_DNA"/>
</dbReference>